<dbReference type="InterPro" id="IPR051496">
    <property type="entry name" value="H-rev107_PLA/AT"/>
</dbReference>
<comment type="similarity">
    <text evidence="1">Belongs to the H-rev107 family.</text>
</comment>
<dbReference type="GO" id="GO:0016410">
    <property type="term" value="F:N-acyltransferase activity"/>
    <property type="evidence" value="ECO:0007669"/>
    <property type="project" value="TreeGrafter"/>
</dbReference>
<dbReference type="GO" id="GO:0004623">
    <property type="term" value="F:phospholipase A2 activity"/>
    <property type="evidence" value="ECO:0007669"/>
    <property type="project" value="TreeGrafter"/>
</dbReference>
<name>A0A0N5BI24_STREA</name>
<dbReference type="AlphaFoldDB" id="A0A0N5BI24"/>
<evidence type="ECO:0000259" key="6">
    <source>
        <dbReference type="PROSITE" id="PS51934"/>
    </source>
</evidence>
<dbReference type="GO" id="GO:0005737">
    <property type="term" value="C:cytoplasm"/>
    <property type="evidence" value="ECO:0007669"/>
    <property type="project" value="TreeGrafter"/>
</dbReference>
<dbReference type="Pfam" id="PF04970">
    <property type="entry name" value="LRAT"/>
    <property type="match status" value="1"/>
</dbReference>
<dbReference type="PANTHER" id="PTHR13943:SF77">
    <property type="entry name" value="LRAT DOMAIN-CONTAINING PROTEIN"/>
    <property type="match status" value="1"/>
</dbReference>
<accession>A0A0N5BI24</accession>
<protein>
    <submittedName>
        <fullName evidence="8">LRAT domain-containing protein</fullName>
    </submittedName>
</protein>
<keyword evidence="5" id="KW-0812">Transmembrane</keyword>
<dbReference type="PANTHER" id="PTHR13943">
    <property type="entry name" value="HRAS-LIKE SUPPRESSOR - RELATED"/>
    <property type="match status" value="1"/>
</dbReference>
<evidence type="ECO:0000256" key="3">
    <source>
        <dbReference type="ARBA" id="ARBA00022801"/>
    </source>
</evidence>
<dbReference type="InterPro" id="IPR007053">
    <property type="entry name" value="LRAT_dom"/>
</dbReference>
<keyword evidence="2" id="KW-0808">Transferase</keyword>
<keyword evidence="7" id="KW-1185">Reference proteome</keyword>
<dbReference type="WBParaSite" id="SPAL_0000560900.1">
    <property type="protein sequence ID" value="SPAL_0000560900.1"/>
    <property type="gene ID" value="SPAL_0000560900"/>
</dbReference>
<keyword evidence="3" id="KW-0378">Hydrolase</keyword>
<dbReference type="Proteomes" id="UP000046392">
    <property type="component" value="Unplaced"/>
</dbReference>
<proteinExistence type="inferred from homology"/>
<dbReference type="STRING" id="174720.A0A0N5BI24"/>
<feature type="transmembrane region" description="Helical" evidence="5">
    <location>
        <begin position="157"/>
        <end position="179"/>
    </location>
</feature>
<evidence type="ECO:0000256" key="5">
    <source>
        <dbReference type="SAM" id="Phobius"/>
    </source>
</evidence>
<sequence length="213" mass="24079">MDKELITPWGRVEDLLGIIQPGDNLECKVGTKIGNGVFQHWGTYIGAKNDIHEVVHYSKGGTDNEDQKSSITSFYFWFKNIGNDVSIRIDNLYDFSGESLVRINNSMDKNHKPFPKEVIVERAKRRVGETEYDVLSNNCEHFVKWARYGLPISEQAIVAEAMVIVFAVGIFTKIIIMIVFIHLPIILAIIMTLSILIPCFIVSYLLSVCLALV</sequence>
<dbReference type="PROSITE" id="PS51934">
    <property type="entry name" value="LRAT"/>
    <property type="match status" value="1"/>
</dbReference>
<organism evidence="7 8">
    <name type="scientific">Strongyloides papillosus</name>
    <name type="common">Intestinal threadworm</name>
    <dbReference type="NCBI Taxonomy" id="174720"/>
    <lineage>
        <taxon>Eukaryota</taxon>
        <taxon>Metazoa</taxon>
        <taxon>Ecdysozoa</taxon>
        <taxon>Nematoda</taxon>
        <taxon>Chromadorea</taxon>
        <taxon>Rhabditida</taxon>
        <taxon>Tylenchina</taxon>
        <taxon>Panagrolaimomorpha</taxon>
        <taxon>Strongyloidoidea</taxon>
        <taxon>Strongyloididae</taxon>
        <taxon>Strongyloides</taxon>
    </lineage>
</organism>
<feature type="transmembrane region" description="Helical" evidence="5">
    <location>
        <begin position="185"/>
        <end position="212"/>
    </location>
</feature>
<keyword evidence="4" id="KW-0443">Lipid metabolism</keyword>
<evidence type="ECO:0000313" key="8">
    <source>
        <dbReference type="WBParaSite" id="SPAL_0000560900.1"/>
    </source>
</evidence>
<evidence type="ECO:0000313" key="7">
    <source>
        <dbReference type="Proteomes" id="UP000046392"/>
    </source>
</evidence>
<reference evidence="8" key="1">
    <citation type="submission" date="2017-02" db="UniProtKB">
        <authorList>
            <consortium name="WormBaseParasite"/>
        </authorList>
    </citation>
    <scope>IDENTIFICATION</scope>
</reference>
<keyword evidence="5" id="KW-1133">Transmembrane helix</keyword>
<evidence type="ECO:0000256" key="4">
    <source>
        <dbReference type="ARBA" id="ARBA00023098"/>
    </source>
</evidence>
<dbReference type="GO" id="GO:0008970">
    <property type="term" value="F:phospholipase A1 activity"/>
    <property type="evidence" value="ECO:0007669"/>
    <property type="project" value="TreeGrafter"/>
</dbReference>
<dbReference type="GO" id="GO:0070292">
    <property type="term" value="P:N-acylphosphatidylethanolamine metabolic process"/>
    <property type="evidence" value="ECO:0007669"/>
    <property type="project" value="TreeGrafter"/>
</dbReference>
<evidence type="ECO:0000256" key="2">
    <source>
        <dbReference type="ARBA" id="ARBA00022679"/>
    </source>
</evidence>
<dbReference type="Gene3D" id="3.90.1720.10">
    <property type="entry name" value="endopeptidase domain like (from Nostoc punctiforme)"/>
    <property type="match status" value="1"/>
</dbReference>
<keyword evidence="5" id="KW-0472">Membrane</keyword>
<feature type="domain" description="LRAT" evidence="6">
    <location>
        <begin position="30"/>
        <end position="155"/>
    </location>
</feature>
<evidence type="ECO:0000256" key="1">
    <source>
        <dbReference type="ARBA" id="ARBA00007824"/>
    </source>
</evidence>